<dbReference type="AlphaFoldDB" id="A0AAF0ZSI8"/>
<evidence type="ECO:0000259" key="1">
    <source>
        <dbReference type="PROSITE" id="PS51335"/>
    </source>
</evidence>
<protein>
    <recommendedName>
        <fullName evidence="1">ELMO domain-containing protein</fullName>
    </recommendedName>
</protein>
<dbReference type="InterPro" id="IPR006816">
    <property type="entry name" value="ELMO_dom"/>
</dbReference>
<gene>
    <name evidence="2" type="ORF">MTR67_043276</name>
</gene>
<accession>A0AAF0ZSI8</accession>
<dbReference type="InterPro" id="IPR050868">
    <property type="entry name" value="ELMO_domain-containing"/>
</dbReference>
<dbReference type="EMBL" id="CP133621">
    <property type="protein sequence ID" value="WMV49891.1"/>
    <property type="molecule type" value="Genomic_DNA"/>
</dbReference>
<organism evidence="2 3">
    <name type="scientific">Solanum verrucosum</name>
    <dbReference type="NCBI Taxonomy" id="315347"/>
    <lineage>
        <taxon>Eukaryota</taxon>
        <taxon>Viridiplantae</taxon>
        <taxon>Streptophyta</taxon>
        <taxon>Embryophyta</taxon>
        <taxon>Tracheophyta</taxon>
        <taxon>Spermatophyta</taxon>
        <taxon>Magnoliopsida</taxon>
        <taxon>eudicotyledons</taxon>
        <taxon>Gunneridae</taxon>
        <taxon>Pentapetalae</taxon>
        <taxon>asterids</taxon>
        <taxon>lamiids</taxon>
        <taxon>Solanales</taxon>
        <taxon>Solanaceae</taxon>
        <taxon>Solanoideae</taxon>
        <taxon>Solaneae</taxon>
        <taxon>Solanum</taxon>
    </lineage>
</organism>
<dbReference type="PANTHER" id="PTHR12771:SF60">
    <property type="entry name" value="ELMO DOMAIN-CONTAINING PROTEIN A-LIKE ISOFORM X1"/>
    <property type="match status" value="1"/>
</dbReference>
<feature type="domain" description="ELMO" evidence="1">
    <location>
        <begin position="106"/>
        <end position="204"/>
    </location>
</feature>
<proteinExistence type="predicted"/>
<evidence type="ECO:0000313" key="2">
    <source>
        <dbReference type="EMBL" id="WMV49891.1"/>
    </source>
</evidence>
<dbReference type="Pfam" id="PF04727">
    <property type="entry name" value="ELMO_CED12"/>
    <property type="match status" value="1"/>
</dbReference>
<dbReference type="Proteomes" id="UP001234989">
    <property type="component" value="Chromosome 10"/>
</dbReference>
<keyword evidence="3" id="KW-1185">Reference proteome</keyword>
<reference evidence="2" key="1">
    <citation type="submission" date="2023-08" db="EMBL/GenBank/DDBJ databases">
        <title>A de novo genome assembly of Solanum verrucosum Schlechtendal, a Mexican diploid species geographically isolated from the other diploid A-genome species in potato relatives.</title>
        <authorList>
            <person name="Hosaka K."/>
        </authorList>
    </citation>
    <scope>NUCLEOTIDE SEQUENCE</scope>
    <source>
        <tissue evidence="2">Young leaves</tissue>
    </source>
</reference>
<evidence type="ECO:0000313" key="3">
    <source>
        <dbReference type="Proteomes" id="UP001234989"/>
    </source>
</evidence>
<sequence length="204" mass="22770">MEDRGESFVAVRRISQGFERGNSTCHSSSEVMAGSTAWLGRGLSCVCAQGTDIDARPSFDLTPAQEECLQKLQNRIDVAYDGSIPEHQVKFTFLLLIFVSLSPSLYQKEALRALWKAAFPVEELHGLISEQWKEMGWQGKDPSTDFRGAGFISLENLLYFARNFPVLPLFAFSLWRNNIVPCLAVESTTDACVIPGCLHHTPLR</sequence>
<dbReference type="PANTHER" id="PTHR12771">
    <property type="entry name" value="ENGULFMENT AND CELL MOTILITY"/>
    <property type="match status" value="1"/>
</dbReference>
<dbReference type="PROSITE" id="PS51335">
    <property type="entry name" value="ELMO"/>
    <property type="match status" value="1"/>
</dbReference>
<name>A0AAF0ZSI8_SOLVR</name>